<dbReference type="InterPro" id="IPR041404">
    <property type="entry name" value="DUF5588"/>
</dbReference>
<dbReference type="PANTHER" id="PTHR31919">
    <property type="entry name" value="ZINC FINGERS AND HOMEOBOXES PROTEIN 1, ISOFORM 2"/>
    <property type="match status" value="1"/>
</dbReference>
<dbReference type="GeneID" id="127235321"/>
<proteinExistence type="predicted"/>
<dbReference type="AlphaFoldDB" id="A0AAV0A262"/>
<dbReference type="Gene3D" id="1.25.40.10">
    <property type="entry name" value="Tetratricopeptide repeat domain"/>
    <property type="match status" value="1"/>
</dbReference>
<comment type="caution">
    <text evidence="1">The sequence shown here is derived from an EMBL/GenBank/DDBJ whole genome shotgun (WGS) entry which is preliminary data.</text>
</comment>
<reference evidence="1" key="1">
    <citation type="submission" date="2022-06" db="EMBL/GenBank/DDBJ databases">
        <authorList>
            <person name="Andreotti S."/>
            <person name="Wyler E."/>
        </authorList>
    </citation>
    <scope>NUCLEOTIDE SEQUENCE</scope>
</reference>
<name>A0AAV0A262_PHORO</name>
<dbReference type="CTD" id="103183208"/>
<gene>
    <name evidence="1" type="primary">CUNH8orf76</name>
    <name evidence="1" type="ORF">PHOROB_LOCUS14340</name>
</gene>
<dbReference type="Proteomes" id="UP001152836">
    <property type="component" value="Unassembled WGS sequence"/>
</dbReference>
<evidence type="ECO:0000313" key="1">
    <source>
        <dbReference type="EMBL" id="CAH7114902.1"/>
    </source>
</evidence>
<dbReference type="KEGG" id="prob:127235321"/>
<sequence>MEAGCWVLGGEFEDSVFEQRPERRPEPPAPYGAKLCEPQWFYGETESSDDMEVLTLKKFRGDLAYRRQEYEKALQEYSSISEQLPSTNFAMRRDVQEGQARCLAHLGRHGEALEIAAKLENKATNMDHLTTVFYLHLAIFSSLQNLENTILCLQKLISLHPLNPWNWWRLAEAYLSPGPGLPASSVSSQGQTSVTSSNKAVGPSVVHSGADHLLCFPALPERAVFPMEAHGCHIQKAETARKNMQREASWMEARLKACACLIRARLLLQLTQSQQTSFALERNLRTQQEIAEKVKELSLPEGAMLLMEEAMGEDITPEKIKDEVHSEVKCVGPTALTALAITTSKEFEEKWFGKLKDRFCPSENQFHMEIQIMA</sequence>
<protein>
    <submittedName>
        <fullName evidence="1">CUNH8orf76 protein</fullName>
    </submittedName>
</protein>
<keyword evidence="2" id="KW-1185">Reference proteome</keyword>
<evidence type="ECO:0000313" key="2">
    <source>
        <dbReference type="Proteomes" id="UP001152836"/>
    </source>
</evidence>
<dbReference type="EMBL" id="CALSGD010001551">
    <property type="protein sequence ID" value="CAH7114902.1"/>
    <property type="molecule type" value="Genomic_DNA"/>
</dbReference>
<dbReference type="RefSeq" id="XP_051058523.1">
    <property type="nucleotide sequence ID" value="XM_051202566.1"/>
</dbReference>
<dbReference type="Pfam" id="PF17826">
    <property type="entry name" value="DUF5588"/>
    <property type="match status" value="1"/>
</dbReference>
<dbReference type="SUPFAM" id="SSF48452">
    <property type="entry name" value="TPR-like"/>
    <property type="match status" value="1"/>
</dbReference>
<dbReference type="PANTHER" id="PTHR31919:SF1">
    <property type="entry name" value="ZINC FINGERS AND HOMEOBOXES PROTEIN 1, ISOFORM 2"/>
    <property type="match status" value="1"/>
</dbReference>
<dbReference type="InterPro" id="IPR011990">
    <property type="entry name" value="TPR-like_helical_dom_sf"/>
</dbReference>
<accession>A0AAV0A262</accession>
<organism evidence="1 2">
    <name type="scientific">Phodopus roborovskii</name>
    <name type="common">Roborovski's desert hamster</name>
    <name type="synonym">Cricetulus roborovskii</name>
    <dbReference type="NCBI Taxonomy" id="109678"/>
    <lineage>
        <taxon>Eukaryota</taxon>
        <taxon>Metazoa</taxon>
        <taxon>Chordata</taxon>
        <taxon>Craniata</taxon>
        <taxon>Vertebrata</taxon>
        <taxon>Euteleostomi</taxon>
        <taxon>Mammalia</taxon>
        <taxon>Eutheria</taxon>
        <taxon>Euarchontoglires</taxon>
        <taxon>Glires</taxon>
        <taxon>Rodentia</taxon>
        <taxon>Myomorpha</taxon>
        <taxon>Muroidea</taxon>
        <taxon>Cricetidae</taxon>
        <taxon>Cricetinae</taxon>
        <taxon>Phodopus</taxon>
    </lineage>
</organism>